<dbReference type="Proteomes" id="UP000075411">
    <property type="component" value="Unassembled WGS sequence"/>
</dbReference>
<feature type="transmembrane region" description="Helical" evidence="1">
    <location>
        <begin position="127"/>
        <end position="145"/>
    </location>
</feature>
<organism evidence="2 3">
    <name type="scientific">Acetobacter tropicalis</name>
    <dbReference type="NCBI Taxonomy" id="104102"/>
    <lineage>
        <taxon>Bacteria</taxon>
        <taxon>Pseudomonadati</taxon>
        <taxon>Pseudomonadota</taxon>
        <taxon>Alphaproteobacteria</taxon>
        <taxon>Acetobacterales</taxon>
        <taxon>Acetobacteraceae</taxon>
        <taxon>Acetobacter</taxon>
    </lineage>
</organism>
<keyword evidence="1" id="KW-0472">Membrane</keyword>
<accession>A0A149TWT9</accession>
<comment type="caution">
    <text evidence="2">The sequence shown here is derived from an EMBL/GenBank/DDBJ whole genome shotgun (WGS) entry which is preliminary data.</text>
</comment>
<keyword evidence="1" id="KW-0812">Transmembrane</keyword>
<feature type="transmembrane region" description="Helical" evidence="1">
    <location>
        <begin position="275"/>
        <end position="296"/>
    </location>
</feature>
<feature type="transmembrane region" description="Helical" evidence="1">
    <location>
        <begin position="102"/>
        <end position="121"/>
    </location>
</feature>
<evidence type="ECO:0000313" key="3">
    <source>
        <dbReference type="Proteomes" id="UP000075411"/>
    </source>
</evidence>
<feature type="transmembrane region" description="Helical" evidence="1">
    <location>
        <begin position="209"/>
        <end position="228"/>
    </location>
</feature>
<dbReference type="PATRIC" id="fig|104102.12.peg.2961"/>
<dbReference type="AlphaFoldDB" id="A0A149TWT9"/>
<feature type="transmembrane region" description="Helical" evidence="1">
    <location>
        <begin position="308"/>
        <end position="336"/>
    </location>
</feature>
<evidence type="ECO:0000256" key="1">
    <source>
        <dbReference type="SAM" id="Phobius"/>
    </source>
</evidence>
<evidence type="ECO:0000313" key="2">
    <source>
        <dbReference type="EMBL" id="KXV57665.1"/>
    </source>
</evidence>
<dbReference type="EMBL" id="LHZT01000119">
    <property type="protein sequence ID" value="KXV57665.1"/>
    <property type="molecule type" value="Genomic_DNA"/>
</dbReference>
<sequence length="350" mass="38733">MIPFFLVYYEWVLVSAIIRDMISRKRDILFLIVLLVVSSLGMVAWSASQPRHFIPAEVVLAVCAATNVVANMMITSRVRRLEGHSVVTIAILNVRQRMAYRIVANIGAFAFVSTAACLWHVSITAPVAWGCLGVWFFGLGFFLALEPQFFAQKMGRVLPSEDKSSQPNRQFRVQGLPKWTSLPCMCGVTAFIAVGLGITGQWYFTHSLWLVFFIGYGVIPFVVLPAQSGERAAFGTMMGEPMATVVKAMVKRLAVVSGAALLPVILFPVCLLVAVQAWLVLSGLALFFSIFVTLHYRVFPKNRAEMALGFSGALAVLCVTISSGLLVLVALFRLAYLWRRNQQRLWMALS</sequence>
<feature type="transmembrane region" description="Helical" evidence="1">
    <location>
        <begin position="28"/>
        <end position="47"/>
    </location>
</feature>
<gene>
    <name evidence="2" type="ORF">AD947_07895</name>
</gene>
<feature type="transmembrane region" description="Helical" evidence="1">
    <location>
        <begin position="53"/>
        <end position="74"/>
    </location>
</feature>
<proteinExistence type="predicted"/>
<feature type="transmembrane region" description="Helical" evidence="1">
    <location>
        <begin position="179"/>
        <end position="203"/>
    </location>
</feature>
<feature type="transmembrane region" description="Helical" evidence="1">
    <location>
        <begin position="249"/>
        <end position="269"/>
    </location>
</feature>
<keyword evidence="1" id="KW-1133">Transmembrane helix</keyword>
<name>A0A149TWT9_9PROT</name>
<protein>
    <submittedName>
        <fullName evidence="2">Uncharacterized protein</fullName>
    </submittedName>
</protein>
<reference evidence="2 3" key="1">
    <citation type="submission" date="2015-06" db="EMBL/GenBank/DDBJ databases">
        <title>Improved classification and identification of acetic acid bacteria using matrix-assisted laser desorption/ionization time-of-flight mass spectrometry; Gluconobacter nephelii and Gluconobacter uchimurae are later heterotypic synonyms of Gluconobacter japonicus and Gluconobacter oxydans, respectively.</title>
        <authorList>
            <person name="Li L."/>
            <person name="Cleenwerck I."/>
            <person name="De Vuyst L."/>
            <person name="Vandamme P."/>
        </authorList>
    </citation>
    <scope>NUCLEOTIDE SEQUENCE [LARGE SCALE GENOMIC DNA]</scope>
    <source>
        <strain evidence="2 3">LMG 1663</strain>
    </source>
</reference>